<evidence type="ECO:0000313" key="4">
    <source>
        <dbReference type="Proteomes" id="UP000494102"/>
    </source>
</evidence>
<organism evidence="3 4">
    <name type="scientific">Paraburkholderia phenoliruptrix</name>
    <dbReference type="NCBI Taxonomy" id="252970"/>
    <lineage>
        <taxon>Bacteria</taxon>
        <taxon>Pseudomonadati</taxon>
        <taxon>Pseudomonadota</taxon>
        <taxon>Betaproteobacteria</taxon>
        <taxon>Burkholderiales</taxon>
        <taxon>Burkholderiaceae</taxon>
        <taxon>Paraburkholderia</taxon>
    </lineage>
</organism>
<dbReference type="EMBL" id="CADILN010000010">
    <property type="protein sequence ID" value="CAB4051739.1"/>
    <property type="molecule type" value="Genomic_DNA"/>
</dbReference>
<reference evidence="3 4" key="1">
    <citation type="submission" date="2020-04" db="EMBL/GenBank/DDBJ databases">
        <authorList>
            <person name="De Canck E."/>
        </authorList>
    </citation>
    <scope>NUCLEOTIDE SEQUENCE [LARGE SCALE GENOMIC DNA]</scope>
    <source>
        <strain evidence="3 4">LMG 9964</strain>
    </source>
</reference>
<protein>
    <recommendedName>
        <fullName evidence="2">CN hydrolase domain-containing protein</fullName>
    </recommendedName>
</protein>
<keyword evidence="1" id="KW-0812">Transmembrane</keyword>
<sequence>MNPMFSLPPRLRLARATVQPVPHALACVASIATGALIALATWYPGNWPMLLLLLPAVWSGVRGRTSAFAIWIGYYLAGARDIPVVSMRFFSGYEELTRPEALALGVAFWIAQACVLATPWALLKPDSDSSATRHALCATIATVLVTVPPLGIIGWLSPAYVASALFPGWKAPGLVLGITAIACAASISRARFARQVAMLLLILSVGARSMASTPVVPSRWTALDTRLGRFDQSSYASLYARTQQVQAIAQRAFSEGATVAVLPEEIVGLWRPAMSYWWRDDIQAFAAAKRTLIVGMDLTASRAPFRYTDSAVIVGTDHGRLDSRQPVPGALWRPGAAVSAIRGNLTQPYVTVAGKSVAFSICYEDLLWWPHWRIVLQSPDVLISLSNSWFDSDLALAHIQRQGIAAIARLSGVPLLRAVNR</sequence>
<dbReference type="Proteomes" id="UP000494102">
    <property type="component" value="Unassembled WGS sequence"/>
</dbReference>
<dbReference type="SUPFAM" id="SSF56317">
    <property type="entry name" value="Carbon-nitrogen hydrolase"/>
    <property type="match status" value="1"/>
</dbReference>
<feature type="transmembrane region" description="Helical" evidence="1">
    <location>
        <begin position="21"/>
        <end position="43"/>
    </location>
</feature>
<proteinExistence type="predicted"/>
<dbReference type="InterPro" id="IPR036526">
    <property type="entry name" value="C-N_Hydrolase_sf"/>
</dbReference>
<dbReference type="InterPro" id="IPR003010">
    <property type="entry name" value="C-N_Hydrolase"/>
</dbReference>
<name>A0A6J5KC11_9BURK</name>
<accession>A0A6J5KC11</accession>
<dbReference type="AlphaFoldDB" id="A0A6J5KC11"/>
<dbReference type="PROSITE" id="PS50263">
    <property type="entry name" value="CN_HYDROLASE"/>
    <property type="match status" value="1"/>
</dbReference>
<evidence type="ECO:0000256" key="1">
    <source>
        <dbReference type="SAM" id="Phobius"/>
    </source>
</evidence>
<evidence type="ECO:0000313" key="3">
    <source>
        <dbReference type="EMBL" id="CAB4051739.1"/>
    </source>
</evidence>
<feature type="transmembrane region" description="Helical" evidence="1">
    <location>
        <begin position="135"/>
        <end position="157"/>
    </location>
</feature>
<keyword evidence="1" id="KW-0472">Membrane</keyword>
<feature type="transmembrane region" description="Helical" evidence="1">
    <location>
        <begin position="101"/>
        <end position="123"/>
    </location>
</feature>
<feature type="domain" description="CN hydrolase" evidence="2">
    <location>
        <begin position="223"/>
        <end position="421"/>
    </location>
</feature>
<feature type="transmembrane region" description="Helical" evidence="1">
    <location>
        <begin position="169"/>
        <end position="187"/>
    </location>
</feature>
<evidence type="ECO:0000259" key="2">
    <source>
        <dbReference type="PROSITE" id="PS50263"/>
    </source>
</evidence>
<gene>
    <name evidence="3" type="ORF">LMG9964_05418</name>
</gene>
<dbReference type="Gene3D" id="3.60.110.10">
    <property type="entry name" value="Carbon-nitrogen hydrolase"/>
    <property type="match status" value="1"/>
</dbReference>
<keyword evidence="1" id="KW-1133">Transmembrane helix</keyword>